<keyword evidence="3" id="KW-1185">Reference proteome</keyword>
<keyword evidence="1" id="KW-0820">tRNA-binding</keyword>
<sequence length="111" mass="12168">MEDVPPAKQSDYLSSLLTPLCQQVEALLQNAKVLTPEEAPKKFANIQQIIVVINSLIKGFSERLVTASRLAIGLMFKQVTSFVHCMVDTLGASVFPNLPKALEQLLVDSEV</sequence>
<dbReference type="GO" id="GO:0031267">
    <property type="term" value="F:small GTPase binding"/>
    <property type="evidence" value="ECO:0007669"/>
    <property type="project" value="InterPro"/>
</dbReference>
<accession>A0A314UIF6</accession>
<name>A0A314UIF6_PRUYE</name>
<gene>
    <name evidence="2" type="ORF">Pyn_27032</name>
</gene>
<keyword evidence="1" id="KW-0539">Nucleus</keyword>
<reference evidence="2 3" key="1">
    <citation type="submission" date="2018-02" db="EMBL/GenBank/DDBJ databases">
        <title>Draft genome of wild Prunus yedoensis var. nudiflora.</title>
        <authorList>
            <person name="Baek S."/>
            <person name="Kim J.-H."/>
            <person name="Choi K."/>
            <person name="Kim G.-B."/>
            <person name="Cho A."/>
            <person name="Jang H."/>
            <person name="Shin C.-H."/>
            <person name="Yu H.-J."/>
            <person name="Mun J.-H."/>
        </authorList>
    </citation>
    <scope>NUCLEOTIDE SEQUENCE [LARGE SCALE GENOMIC DNA]</scope>
    <source>
        <strain evidence="3">cv. Jeju island</strain>
        <tissue evidence="2">Leaf</tissue>
    </source>
</reference>
<dbReference type="OrthoDB" id="1746556at2759"/>
<evidence type="ECO:0000256" key="1">
    <source>
        <dbReference type="RuleBase" id="RU366037"/>
    </source>
</evidence>
<keyword evidence="1" id="KW-0963">Cytoplasm</keyword>
<comment type="similarity">
    <text evidence="1">Belongs to the exportin family.</text>
</comment>
<dbReference type="Gene3D" id="1.25.10.10">
    <property type="entry name" value="Leucine-rich Repeat Variant"/>
    <property type="match status" value="1"/>
</dbReference>
<dbReference type="PANTHER" id="PTHR15952">
    <property type="entry name" value="EXPORTIN-T/LOS1"/>
    <property type="match status" value="1"/>
</dbReference>
<comment type="function">
    <text evidence="1">tRNA nucleus export receptor which facilitates tRNA translocation across the nuclear pore complex.</text>
</comment>
<dbReference type="GO" id="GO:0071528">
    <property type="term" value="P:tRNA re-export from nucleus"/>
    <property type="evidence" value="ECO:0007669"/>
    <property type="project" value="UniProtKB-UniRule"/>
</dbReference>
<dbReference type="AlphaFoldDB" id="A0A314UIF6"/>
<dbReference type="InterPro" id="IPR011989">
    <property type="entry name" value="ARM-like"/>
</dbReference>
<proteinExistence type="inferred from homology"/>
<evidence type="ECO:0000313" key="3">
    <source>
        <dbReference type="Proteomes" id="UP000250321"/>
    </source>
</evidence>
<dbReference type="Proteomes" id="UP000250321">
    <property type="component" value="Unassembled WGS sequence"/>
</dbReference>
<protein>
    <recommendedName>
        <fullName evidence="1">Exportin-T</fullName>
    </recommendedName>
    <alternativeName>
        <fullName evidence="1">Exportin(tRNA)</fullName>
    </alternativeName>
    <alternativeName>
        <fullName evidence="1">tRNA exportin</fullName>
    </alternativeName>
</protein>
<evidence type="ECO:0000313" key="2">
    <source>
        <dbReference type="EMBL" id="PQM37140.1"/>
    </source>
</evidence>
<keyword evidence="1" id="KW-0694">RNA-binding</keyword>
<keyword evidence="1" id="KW-0813">Transport</keyword>
<dbReference type="GO" id="GO:0016363">
    <property type="term" value="C:nuclear matrix"/>
    <property type="evidence" value="ECO:0007669"/>
    <property type="project" value="TreeGrafter"/>
</dbReference>
<dbReference type="EMBL" id="PJQY01003481">
    <property type="protein sequence ID" value="PQM37140.1"/>
    <property type="molecule type" value="Genomic_DNA"/>
</dbReference>
<dbReference type="GO" id="GO:0005643">
    <property type="term" value="C:nuclear pore"/>
    <property type="evidence" value="ECO:0007669"/>
    <property type="project" value="TreeGrafter"/>
</dbReference>
<dbReference type="STRING" id="2094558.A0A314UIF6"/>
<organism evidence="2 3">
    <name type="scientific">Prunus yedoensis var. nudiflora</name>
    <dbReference type="NCBI Taxonomy" id="2094558"/>
    <lineage>
        <taxon>Eukaryota</taxon>
        <taxon>Viridiplantae</taxon>
        <taxon>Streptophyta</taxon>
        <taxon>Embryophyta</taxon>
        <taxon>Tracheophyta</taxon>
        <taxon>Spermatophyta</taxon>
        <taxon>Magnoliopsida</taxon>
        <taxon>eudicotyledons</taxon>
        <taxon>Gunneridae</taxon>
        <taxon>Pentapetalae</taxon>
        <taxon>rosids</taxon>
        <taxon>fabids</taxon>
        <taxon>Rosales</taxon>
        <taxon>Rosaceae</taxon>
        <taxon>Amygdaloideae</taxon>
        <taxon>Amygdaleae</taxon>
        <taxon>Prunus</taxon>
    </lineage>
</organism>
<comment type="subcellular location">
    <subcellularLocation>
        <location evidence="1">Nucleus</location>
    </subcellularLocation>
    <subcellularLocation>
        <location evidence="1">Cytoplasm</location>
    </subcellularLocation>
    <text evidence="1">Shuttles between the nucleus and the cytoplasm.</text>
</comment>
<dbReference type="PANTHER" id="PTHR15952:SF11">
    <property type="entry name" value="EXPORTIN-T"/>
    <property type="match status" value="1"/>
</dbReference>
<comment type="caution">
    <text evidence="2">The sequence shown here is derived from an EMBL/GenBank/DDBJ whole genome shotgun (WGS) entry which is preliminary data.</text>
</comment>
<dbReference type="InterPro" id="IPR040017">
    <property type="entry name" value="XPOT"/>
</dbReference>
<dbReference type="GO" id="GO:0000049">
    <property type="term" value="F:tRNA binding"/>
    <property type="evidence" value="ECO:0007669"/>
    <property type="project" value="UniProtKB-UniRule"/>
</dbReference>
<dbReference type="GO" id="GO:0005737">
    <property type="term" value="C:cytoplasm"/>
    <property type="evidence" value="ECO:0007669"/>
    <property type="project" value="UniProtKB-SubCell"/>
</dbReference>